<evidence type="ECO:0000256" key="15">
    <source>
        <dbReference type="PROSITE-ProRule" id="PRU00560"/>
    </source>
</evidence>
<evidence type="ECO:0000256" key="14">
    <source>
        <dbReference type="ARBA" id="ARBA00048988"/>
    </source>
</evidence>
<dbReference type="InterPro" id="IPR027417">
    <property type="entry name" value="P-loop_NTPase"/>
</dbReference>
<dbReference type="GO" id="GO:0004527">
    <property type="term" value="F:exonuclease activity"/>
    <property type="evidence" value="ECO:0007669"/>
    <property type="project" value="UniProtKB-KW"/>
</dbReference>
<evidence type="ECO:0000313" key="20">
    <source>
        <dbReference type="Proteomes" id="UP000268016"/>
    </source>
</evidence>
<dbReference type="InterPro" id="IPR014016">
    <property type="entry name" value="UvrD-like_ATP-bd"/>
</dbReference>
<feature type="region of interest" description="Disordered" evidence="16">
    <location>
        <begin position="895"/>
        <end position="951"/>
    </location>
</feature>
<evidence type="ECO:0000256" key="13">
    <source>
        <dbReference type="ARBA" id="ARBA00034923"/>
    </source>
</evidence>
<accession>A0A3N2R6Z4</accession>
<dbReference type="Gene3D" id="1.10.486.10">
    <property type="entry name" value="PCRA, domain 4"/>
    <property type="match status" value="1"/>
</dbReference>
<evidence type="ECO:0000256" key="1">
    <source>
        <dbReference type="ARBA" id="ARBA00022722"/>
    </source>
</evidence>
<evidence type="ECO:0000259" key="17">
    <source>
        <dbReference type="PROSITE" id="PS51198"/>
    </source>
</evidence>
<comment type="catalytic activity">
    <reaction evidence="14">
        <text>ATP + H2O = ADP + phosphate + H(+)</text>
        <dbReference type="Rhea" id="RHEA:13065"/>
        <dbReference type="ChEBI" id="CHEBI:15377"/>
        <dbReference type="ChEBI" id="CHEBI:15378"/>
        <dbReference type="ChEBI" id="CHEBI:30616"/>
        <dbReference type="ChEBI" id="CHEBI:43474"/>
        <dbReference type="ChEBI" id="CHEBI:456216"/>
        <dbReference type="EC" id="5.6.2.4"/>
    </reaction>
</comment>
<feature type="binding site" evidence="15">
    <location>
        <begin position="25"/>
        <end position="32"/>
    </location>
    <ligand>
        <name>ATP</name>
        <dbReference type="ChEBI" id="CHEBI:30616"/>
    </ligand>
</feature>
<keyword evidence="6" id="KW-0269">Exonuclease</keyword>
<dbReference type="GO" id="GO:0005829">
    <property type="term" value="C:cytosol"/>
    <property type="evidence" value="ECO:0007669"/>
    <property type="project" value="TreeGrafter"/>
</dbReference>
<sequence>MTPRDEATTRQIEAADPSGSTWLSANAGSGKTRVLTDRVARLLLSGVDPQNILCLTFTKAAASEMQNRLFARLGSWAMMEAGQLRETLRDLGADQPDDHAQARRLFARAIETPGGLKIQTIHAFCAGILRRFPLEAGVSPRFTEIEDRAAELLRAEVLDEIAERDPALMDRFAAEAGNGDVGPLIAAVAGKARAFRHPPPRAELAARFDTDPGRNVAALLAETFPPSVMDDLSALCAACAAGSTNDRKAATLLEPLIARLDVDQAGFETLCGLFLFGARTKSPFGSKAGKFPTGATRTAHADLMDRIDPLMDAVEELRPRVHARLAYERTATLLDFGHAFVTLYEARKRARGVLDFDDLIEKTGDLLSDPATAQWVLFRLDGGIDHILVDEAQDTSPAQWRVIARLTEEMASGAGARADVPRSFFVVGDRKQSIYSFQGADAEAFEQIQAEFEERLASGGNRLVPRVLLHSFRSAPAILETVDAVFTGDMARGLESPVLHRAFKSALPGRVDLWPPVEKVEDADETPWDEPVDRTSPQHQDVRLAERIADEIAEMTRPGSPHRIPDDRDGLTLRPVRPGDVLILVQRRSRLFGEIIRACKAKDLPIAGRDRLKVGAELAVRDLGALLAFLALPEDDLSLACALKSPLFGWTEQELFRLAHDRKGFLWQALRESPAHPGTLAILEDLRAQADFLRPYDLLSRILVRHDGRRRLLARLGAEAEDGIDALLAQALSYERTEVPGLTGFLGWMQTEDVEVKRQMDAQGDQIRVMTVHGAKGLEAPIVILPDTAVRGGAKIRSEIWPMEDSVVWKPPADRMPPVLTAIQTDLEEAVDRERRRLLYVAMTRAEKWLIVCASGDVGDAPEKSWWRAVEAGLLARGARPLVTALGEGLRHQTGDWTGLPEGSATAPPPAPAPAPAFAPLAPVLATRTRSPSDLGGAKTLPGEAEGDPDALDRGTAIHRLLEHLPGWPRADWPALAETLLPEMDAAPLLADAARVLDDPSLTDLFRADALTEAEISADLPGVGRIHGSIDRLIPGETVLAIDFKTNRAIPPRPEDTPPGLLRQMGAYAAALRQVYPGRPVDTAILWTAAPRLMRLPDALVMAALHDAPPA</sequence>
<comment type="catalytic activity">
    <reaction evidence="11">
        <text>Couples ATP hydrolysis with the unwinding of duplex DNA by translocating in the 3'-5' direction.</text>
        <dbReference type="EC" id="5.6.2.4"/>
    </reaction>
</comment>
<protein>
    <recommendedName>
        <fullName evidence="12">DNA 3'-5' helicase</fullName>
        <ecNumber evidence="12">5.6.2.4</ecNumber>
    </recommendedName>
    <alternativeName>
        <fullName evidence="13">DNA 3'-5' helicase II</fullName>
    </alternativeName>
</protein>
<dbReference type="PANTHER" id="PTHR11070">
    <property type="entry name" value="UVRD / RECB / PCRA DNA HELICASE FAMILY MEMBER"/>
    <property type="match status" value="1"/>
</dbReference>
<dbReference type="SUPFAM" id="SSF52540">
    <property type="entry name" value="P-loop containing nucleoside triphosphate hydrolases"/>
    <property type="match status" value="1"/>
</dbReference>
<dbReference type="Gene3D" id="3.90.320.10">
    <property type="match status" value="1"/>
</dbReference>
<dbReference type="NCBIfam" id="TIGR02784">
    <property type="entry name" value="addA_alphas"/>
    <property type="match status" value="1"/>
</dbReference>
<evidence type="ECO:0000313" key="19">
    <source>
        <dbReference type="EMBL" id="ROU03178.1"/>
    </source>
</evidence>
<evidence type="ECO:0000256" key="10">
    <source>
        <dbReference type="ARBA" id="ARBA00023235"/>
    </source>
</evidence>
<dbReference type="OrthoDB" id="9810135at2"/>
<dbReference type="PROSITE" id="PS51198">
    <property type="entry name" value="UVRD_HELICASE_ATP_BIND"/>
    <property type="match status" value="1"/>
</dbReference>
<evidence type="ECO:0000256" key="3">
    <source>
        <dbReference type="ARBA" id="ARBA00022763"/>
    </source>
</evidence>
<keyword evidence="8" id="KW-0238">DNA-binding</keyword>
<keyword evidence="20" id="KW-1185">Reference proteome</keyword>
<evidence type="ECO:0000256" key="9">
    <source>
        <dbReference type="ARBA" id="ARBA00023204"/>
    </source>
</evidence>
<evidence type="ECO:0000256" key="2">
    <source>
        <dbReference type="ARBA" id="ARBA00022741"/>
    </source>
</evidence>
<comment type="caution">
    <text evidence="19">The sequence shown here is derived from an EMBL/GenBank/DDBJ whole genome shotgun (WGS) entry which is preliminary data.</text>
</comment>
<organism evidence="19 20">
    <name type="scientific">Histidinibacterium lentulum</name>
    <dbReference type="NCBI Taxonomy" id="2480588"/>
    <lineage>
        <taxon>Bacteria</taxon>
        <taxon>Pseudomonadati</taxon>
        <taxon>Pseudomonadota</taxon>
        <taxon>Alphaproteobacteria</taxon>
        <taxon>Rhodobacterales</taxon>
        <taxon>Paracoccaceae</taxon>
        <taxon>Histidinibacterium</taxon>
    </lineage>
</organism>
<dbReference type="Gene3D" id="3.40.50.300">
    <property type="entry name" value="P-loop containing nucleotide triphosphate hydrolases"/>
    <property type="match status" value="4"/>
</dbReference>
<dbReference type="Pfam" id="PF12705">
    <property type="entry name" value="PDDEXK_1"/>
    <property type="match status" value="1"/>
</dbReference>
<feature type="compositionally biased region" description="Pro residues" evidence="16">
    <location>
        <begin position="907"/>
        <end position="917"/>
    </location>
</feature>
<dbReference type="Proteomes" id="UP000268016">
    <property type="component" value="Unassembled WGS sequence"/>
</dbReference>
<feature type="compositionally biased region" description="Polar residues" evidence="16">
    <location>
        <begin position="18"/>
        <end position="27"/>
    </location>
</feature>
<keyword evidence="3" id="KW-0227">DNA damage</keyword>
<evidence type="ECO:0000256" key="12">
    <source>
        <dbReference type="ARBA" id="ARBA00034808"/>
    </source>
</evidence>
<dbReference type="Pfam" id="PF13361">
    <property type="entry name" value="UvrD_C"/>
    <property type="match status" value="1"/>
</dbReference>
<evidence type="ECO:0000256" key="4">
    <source>
        <dbReference type="ARBA" id="ARBA00022801"/>
    </source>
</evidence>
<dbReference type="InterPro" id="IPR038726">
    <property type="entry name" value="PDDEXK_AddAB-type"/>
</dbReference>
<dbReference type="InterPro" id="IPR014151">
    <property type="entry name" value="DNA_helicase_AddA"/>
</dbReference>
<dbReference type="RefSeq" id="WP_123641726.1">
    <property type="nucleotide sequence ID" value="NZ_ML119083.1"/>
</dbReference>
<keyword evidence="7 15" id="KW-0067">ATP-binding</keyword>
<dbReference type="GO" id="GO:0005524">
    <property type="term" value="F:ATP binding"/>
    <property type="evidence" value="ECO:0007669"/>
    <property type="project" value="UniProtKB-UniRule"/>
</dbReference>
<keyword evidence="2 15" id="KW-0547">Nucleotide-binding</keyword>
<keyword evidence="9" id="KW-0234">DNA repair</keyword>
<keyword evidence="5 15" id="KW-0347">Helicase</keyword>
<dbReference type="PANTHER" id="PTHR11070:SF2">
    <property type="entry name" value="ATP-DEPENDENT DNA HELICASE SRS2"/>
    <property type="match status" value="1"/>
</dbReference>
<evidence type="ECO:0000259" key="18">
    <source>
        <dbReference type="PROSITE" id="PS51217"/>
    </source>
</evidence>
<keyword evidence="4 15" id="KW-0378">Hydrolase</keyword>
<dbReference type="GO" id="GO:0003677">
    <property type="term" value="F:DNA binding"/>
    <property type="evidence" value="ECO:0007669"/>
    <property type="project" value="UniProtKB-KW"/>
</dbReference>
<dbReference type="GO" id="GO:0043138">
    <property type="term" value="F:3'-5' DNA helicase activity"/>
    <property type="evidence" value="ECO:0007669"/>
    <property type="project" value="UniProtKB-EC"/>
</dbReference>
<gene>
    <name evidence="19" type="primary">addA</name>
    <name evidence="19" type="ORF">EAT49_07775</name>
</gene>
<feature type="region of interest" description="Disordered" evidence="16">
    <location>
        <begin position="1"/>
        <end position="27"/>
    </location>
</feature>
<dbReference type="InterPro" id="IPR014017">
    <property type="entry name" value="DNA_helicase_UvrD-like_C"/>
</dbReference>
<feature type="domain" description="UvrD-like helicase C-terminal" evidence="18">
    <location>
        <begin position="501"/>
        <end position="777"/>
    </location>
</feature>
<evidence type="ECO:0000256" key="6">
    <source>
        <dbReference type="ARBA" id="ARBA00022839"/>
    </source>
</evidence>
<name>A0A3N2R6Z4_9RHOB</name>
<dbReference type="InterPro" id="IPR000212">
    <property type="entry name" value="DNA_helicase_UvrD/REP"/>
</dbReference>
<dbReference type="PROSITE" id="PS51217">
    <property type="entry name" value="UVRD_HELICASE_CTER"/>
    <property type="match status" value="1"/>
</dbReference>
<evidence type="ECO:0000256" key="11">
    <source>
        <dbReference type="ARBA" id="ARBA00034617"/>
    </source>
</evidence>
<proteinExistence type="predicted"/>
<evidence type="ECO:0000256" key="7">
    <source>
        <dbReference type="ARBA" id="ARBA00022840"/>
    </source>
</evidence>
<feature type="domain" description="UvrD-like helicase ATP-binding" evidence="17">
    <location>
        <begin position="4"/>
        <end position="475"/>
    </location>
</feature>
<dbReference type="GO" id="GO:0000725">
    <property type="term" value="P:recombinational repair"/>
    <property type="evidence" value="ECO:0007669"/>
    <property type="project" value="TreeGrafter"/>
</dbReference>
<evidence type="ECO:0000256" key="5">
    <source>
        <dbReference type="ARBA" id="ARBA00022806"/>
    </source>
</evidence>
<keyword evidence="10" id="KW-0413">Isomerase</keyword>
<dbReference type="GO" id="GO:0033202">
    <property type="term" value="C:DNA helicase complex"/>
    <property type="evidence" value="ECO:0007669"/>
    <property type="project" value="TreeGrafter"/>
</dbReference>
<dbReference type="Pfam" id="PF00580">
    <property type="entry name" value="UvrD-helicase"/>
    <property type="match status" value="1"/>
</dbReference>
<dbReference type="EMBL" id="RDRB01000003">
    <property type="protein sequence ID" value="ROU03178.1"/>
    <property type="molecule type" value="Genomic_DNA"/>
</dbReference>
<evidence type="ECO:0000256" key="16">
    <source>
        <dbReference type="SAM" id="MobiDB-lite"/>
    </source>
</evidence>
<evidence type="ECO:0000256" key="8">
    <source>
        <dbReference type="ARBA" id="ARBA00023125"/>
    </source>
</evidence>
<keyword evidence="1" id="KW-0540">Nuclease</keyword>
<dbReference type="EC" id="5.6.2.4" evidence="12"/>
<reference evidence="19 20" key="1">
    <citation type="submission" date="2018-10" db="EMBL/GenBank/DDBJ databases">
        <title>Histidinibacterium lentulum gen. nov., sp. nov., a marine bacterium from the culture broth of Picochlorum sp. 122.</title>
        <authorList>
            <person name="Wang G."/>
        </authorList>
    </citation>
    <scope>NUCLEOTIDE SEQUENCE [LARGE SCALE GENOMIC DNA]</scope>
    <source>
        <strain evidence="19 20">B17</strain>
    </source>
</reference>
<dbReference type="InterPro" id="IPR011604">
    <property type="entry name" value="PDDEXK-like_dom_sf"/>
</dbReference>
<dbReference type="AlphaFoldDB" id="A0A3N2R6Z4"/>